<evidence type="ECO:0000256" key="4">
    <source>
        <dbReference type="ARBA" id="ARBA00023125"/>
    </source>
</evidence>
<evidence type="ECO:0000259" key="9">
    <source>
        <dbReference type="PROSITE" id="PS51294"/>
    </source>
</evidence>
<dbReference type="GO" id="GO:0045893">
    <property type="term" value="P:positive regulation of DNA-templated transcription"/>
    <property type="evidence" value="ECO:0007669"/>
    <property type="project" value="UniProtKB-ARBA"/>
</dbReference>
<feature type="domain" description="HTH myb-type" evidence="9">
    <location>
        <begin position="1"/>
        <end position="56"/>
    </location>
</feature>
<dbReference type="SMART" id="SM00717">
    <property type="entry name" value="SANT"/>
    <property type="match status" value="1"/>
</dbReference>
<gene>
    <name evidence="10" type="ORF">MUK42_33834</name>
</gene>
<dbReference type="FunFam" id="1.10.10.60:FF:000077">
    <property type="entry name" value="MYB transcription factor"/>
    <property type="match status" value="1"/>
</dbReference>
<sequence length="81" mass="9401">MNCKKGLWSPDEDQRLRDYVLKHGLSCWSAVPAIVGLPRNGKSCRLRWIIYPRPGLKLLQKRRQSCSFRPSQGTSKHLMHL</sequence>
<accession>A0A9E7FE83</accession>
<evidence type="ECO:0000256" key="7">
    <source>
        <dbReference type="ARBA" id="ARBA00023242"/>
    </source>
</evidence>
<reference evidence="10" key="1">
    <citation type="submission" date="2022-05" db="EMBL/GenBank/DDBJ databases">
        <title>The Musa troglodytarum L. genome provides insights into the mechanism of non-climacteric behaviour and enrichment of carotenoids.</title>
        <authorList>
            <person name="Wang J."/>
        </authorList>
    </citation>
    <scope>NUCLEOTIDE SEQUENCE</scope>
    <source>
        <tissue evidence="10">Leaf</tissue>
    </source>
</reference>
<dbReference type="GO" id="GO:0005634">
    <property type="term" value="C:nucleus"/>
    <property type="evidence" value="ECO:0007669"/>
    <property type="project" value="UniProtKB-SubCell"/>
</dbReference>
<dbReference type="SUPFAM" id="SSF46689">
    <property type="entry name" value="Homeodomain-like"/>
    <property type="match status" value="1"/>
</dbReference>
<evidence type="ECO:0000313" key="10">
    <source>
        <dbReference type="EMBL" id="URD93845.1"/>
    </source>
</evidence>
<dbReference type="GO" id="GO:0003677">
    <property type="term" value="F:DNA binding"/>
    <property type="evidence" value="ECO:0007669"/>
    <property type="project" value="UniProtKB-KW"/>
</dbReference>
<dbReference type="InterPro" id="IPR051953">
    <property type="entry name" value="Plant_SW-associated_TFs"/>
</dbReference>
<feature type="domain" description="Myb-like" evidence="8">
    <location>
        <begin position="1"/>
        <end position="52"/>
    </location>
</feature>
<organism evidence="10 11">
    <name type="scientific">Musa troglodytarum</name>
    <name type="common">fe'i banana</name>
    <dbReference type="NCBI Taxonomy" id="320322"/>
    <lineage>
        <taxon>Eukaryota</taxon>
        <taxon>Viridiplantae</taxon>
        <taxon>Streptophyta</taxon>
        <taxon>Embryophyta</taxon>
        <taxon>Tracheophyta</taxon>
        <taxon>Spermatophyta</taxon>
        <taxon>Magnoliopsida</taxon>
        <taxon>Liliopsida</taxon>
        <taxon>Zingiberales</taxon>
        <taxon>Musaceae</taxon>
        <taxon>Musa</taxon>
    </lineage>
</organism>
<dbReference type="InterPro" id="IPR009057">
    <property type="entry name" value="Homeodomain-like_sf"/>
</dbReference>
<dbReference type="InterPro" id="IPR017930">
    <property type="entry name" value="Myb_dom"/>
</dbReference>
<protein>
    <submittedName>
        <fullName evidence="10">Myb-like DNA-binding domain</fullName>
    </submittedName>
</protein>
<dbReference type="PROSITE" id="PS50090">
    <property type="entry name" value="MYB_LIKE"/>
    <property type="match status" value="1"/>
</dbReference>
<evidence type="ECO:0000256" key="6">
    <source>
        <dbReference type="ARBA" id="ARBA00023163"/>
    </source>
</evidence>
<evidence type="ECO:0000256" key="5">
    <source>
        <dbReference type="ARBA" id="ARBA00023159"/>
    </source>
</evidence>
<dbReference type="Gene3D" id="1.10.10.60">
    <property type="entry name" value="Homeodomain-like"/>
    <property type="match status" value="1"/>
</dbReference>
<keyword evidence="3" id="KW-0805">Transcription regulation</keyword>
<keyword evidence="11" id="KW-1185">Reference proteome</keyword>
<evidence type="ECO:0000313" key="11">
    <source>
        <dbReference type="Proteomes" id="UP001055439"/>
    </source>
</evidence>
<dbReference type="InterPro" id="IPR001005">
    <property type="entry name" value="SANT/Myb"/>
</dbReference>
<dbReference type="PROSITE" id="PS51294">
    <property type="entry name" value="HTH_MYB"/>
    <property type="match status" value="1"/>
</dbReference>
<dbReference type="AlphaFoldDB" id="A0A9E7FE83"/>
<dbReference type="PANTHER" id="PTHR47997">
    <property type="entry name" value="MYB DOMAIN PROTEIN 55"/>
    <property type="match status" value="1"/>
</dbReference>
<dbReference type="OrthoDB" id="2143914at2759"/>
<keyword evidence="7" id="KW-0539">Nucleus</keyword>
<keyword evidence="2" id="KW-0677">Repeat</keyword>
<comment type="subcellular location">
    <subcellularLocation>
        <location evidence="1">Nucleus</location>
    </subcellularLocation>
</comment>
<evidence type="ECO:0000256" key="2">
    <source>
        <dbReference type="ARBA" id="ARBA00022737"/>
    </source>
</evidence>
<evidence type="ECO:0000256" key="1">
    <source>
        <dbReference type="ARBA" id="ARBA00004123"/>
    </source>
</evidence>
<keyword evidence="5" id="KW-0010">Activator</keyword>
<evidence type="ECO:0000256" key="3">
    <source>
        <dbReference type="ARBA" id="ARBA00023015"/>
    </source>
</evidence>
<keyword evidence="6" id="KW-0804">Transcription</keyword>
<proteinExistence type="predicted"/>
<name>A0A9E7FE83_9LILI</name>
<dbReference type="EMBL" id="CP097505">
    <property type="protein sequence ID" value="URD93845.1"/>
    <property type="molecule type" value="Genomic_DNA"/>
</dbReference>
<dbReference type="CDD" id="cd00167">
    <property type="entry name" value="SANT"/>
    <property type="match status" value="1"/>
</dbReference>
<dbReference type="Pfam" id="PF00249">
    <property type="entry name" value="Myb_DNA-binding"/>
    <property type="match status" value="1"/>
</dbReference>
<keyword evidence="4 10" id="KW-0238">DNA-binding</keyword>
<dbReference type="Proteomes" id="UP001055439">
    <property type="component" value="Chromosome 3"/>
</dbReference>
<evidence type="ECO:0000259" key="8">
    <source>
        <dbReference type="PROSITE" id="PS50090"/>
    </source>
</evidence>
<dbReference type="PANTHER" id="PTHR47997:SF67">
    <property type="entry name" value="R2R3MYB-DOMAIN PROTEIN"/>
    <property type="match status" value="1"/>
</dbReference>